<evidence type="ECO:0000313" key="1">
    <source>
        <dbReference type="EMBL" id="CAD7652022.1"/>
    </source>
</evidence>
<keyword evidence="2" id="KW-1185">Reference proteome</keyword>
<name>A0A7R9QN02_9ACAR</name>
<evidence type="ECO:0000313" key="2">
    <source>
        <dbReference type="Proteomes" id="UP000728032"/>
    </source>
</evidence>
<reference evidence="1" key="1">
    <citation type="submission" date="2020-11" db="EMBL/GenBank/DDBJ databases">
        <authorList>
            <person name="Tran Van P."/>
        </authorList>
    </citation>
    <scope>NUCLEOTIDE SEQUENCE</scope>
</reference>
<organism evidence="1">
    <name type="scientific">Oppiella nova</name>
    <dbReference type="NCBI Taxonomy" id="334625"/>
    <lineage>
        <taxon>Eukaryota</taxon>
        <taxon>Metazoa</taxon>
        <taxon>Ecdysozoa</taxon>
        <taxon>Arthropoda</taxon>
        <taxon>Chelicerata</taxon>
        <taxon>Arachnida</taxon>
        <taxon>Acari</taxon>
        <taxon>Acariformes</taxon>
        <taxon>Sarcoptiformes</taxon>
        <taxon>Oribatida</taxon>
        <taxon>Brachypylina</taxon>
        <taxon>Oppioidea</taxon>
        <taxon>Oppiidae</taxon>
        <taxon>Oppiella</taxon>
    </lineage>
</organism>
<dbReference type="AlphaFoldDB" id="A0A7R9QN02"/>
<dbReference type="EMBL" id="OC919905">
    <property type="protein sequence ID" value="CAD7652022.1"/>
    <property type="molecule type" value="Genomic_DNA"/>
</dbReference>
<accession>A0A7R9QN02</accession>
<sequence>MNDENDDKTGDQTYDTADTISSIYLYDCPKVPAIPILMIVNGKSKITGDIKSKIISACTGIGCTSRSY</sequence>
<gene>
    <name evidence="1" type="ORF">ONB1V03_LOCUS8689</name>
</gene>
<protein>
    <submittedName>
        <fullName evidence="1">Uncharacterized protein</fullName>
    </submittedName>
</protein>
<proteinExistence type="predicted"/>
<dbReference type="Proteomes" id="UP000728032">
    <property type="component" value="Unassembled WGS sequence"/>
</dbReference>
<dbReference type="EMBL" id="CAJPVJ010005080">
    <property type="protein sequence ID" value="CAG2169209.1"/>
    <property type="molecule type" value="Genomic_DNA"/>
</dbReference>